<sequence>MIMNKKMIIALLAPLFFAPAAYAQFEHHKGPVDSCVKSALDAHPGDIVSMRAEIEDGKPQYELDIHGKDGKHWEVECDAASGKISETEREVAADDPEFTSKAKVRLDAALKTALDKYPGSVMKIEYEIEADGGVAYEFDIKTADGKLLEVEVDAINGKLSDPEEVVYQIGLD</sequence>
<evidence type="ECO:0000313" key="3">
    <source>
        <dbReference type="EMBL" id="QCW84598.1"/>
    </source>
</evidence>
<dbReference type="InterPro" id="IPR025711">
    <property type="entry name" value="PepSY"/>
</dbReference>
<gene>
    <name evidence="3" type="ORF">EQU24_21900</name>
</gene>
<dbReference type="Gene3D" id="3.10.450.40">
    <property type="match status" value="2"/>
</dbReference>
<dbReference type="OrthoDB" id="5608565at2"/>
<proteinExistence type="predicted"/>
<dbReference type="STRING" id="675511.GCA_000341735_03046"/>
<dbReference type="Proteomes" id="UP000305881">
    <property type="component" value="Chromosome"/>
</dbReference>
<feature type="chain" id="PRO_5020955685" evidence="1">
    <location>
        <begin position="24"/>
        <end position="172"/>
    </location>
</feature>
<accession>A0A4P9UST0</accession>
<keyword evidence="4" id="KW-1185">Reference proteome</keyword>
<evidence type="ECO:0000313" key="4">
    <source>
        <dbReference type="Proteomes" id="UP000305881"/>
    </source>
</evidence>
<evidence type="ECO:0000259" key="2">
    <source>
        <dbReference type="Pfam" id="PF03413"/>
    </source>
</evidence>
<dbReference type="KEGG" id="mbur:EQU24_21900"/>
<feature type="domain" description="PepSY" evidence="2">
    <location>
        <begin position="36"/>
        <end position="87"/>
    </location>
</feature>
<dbReference type="EMBL" id="CP035467">
    <property type="protein sequence ID" value="QCW84598.1"/>
    <property type="molecule type" value="Genomic_DNA"/>
</dbReference>
<keyword evidence="1" id="KW-0732">Signal</keyword>
<name>A0A4P9UST0_METBY</name>
<feature type="signal peptide" evidence="1">
    <location>
        <begin position="1"/>
        <end position="23"/>
    </location>
</feature>
<evidence type="ECO:0000256" key="1">
    <source>
        <dbReference type="SAM" id="SignalP"/>
    </source>
</evidence>
<organism evidence="3 4">
    <name type="scientific">Methylotuvimicrobium buryatense</name>
    <name type="common">Methylomicrobium buryatense</name>
    <dbReference type="NCBI Taxonomy" id="95641"/>
    <lineage>
        <taxon>Bacteria</taxon>
        <taxon>Pseudomonadati</taxon>
        <taxon>Pseudomonadota</taxon>
        <taxon>Gammaproteobacteria</taxon>
        <taxon>Methylococcales</taxon>
        <taxon>Methylococcaceae</taxon>
        <taxon>Methylotuvimicrobium</taxon>
    </lineage>
</organism>
<protein>
    <submittedName>
        <fullName evidence="3">Peptidase M4</fullName>
    </submittedName>
</protein>
<dbReference type="AlphaFoldDB" id="A0A4P9UST0"/>
<dbReference type="Pfam" id="PF03413">
    <property type="entry name" value="PepSY"/>
    <property type="match status" value="2"/>
</dbReference>
<reference evidence="4" key="1">
    <citation type="journal article" date="2019" name="J. Bacteriol.">
        <title>A Mutagenic Screen Identifies a TonB-Dependent Receptor Required for the Lanthanide Metal Switch in the Type I Methanotroph 'Methylotuvimicrobium buryatense' 5GB1C.</title>
        <authorList>
            <person name="Groom J.D."/>
            <person name="Ford S.M."/>
            <person name="Pesesky M.W."/>
            <person name="Lidstrom M.E."/>
        </authorList>
    </citation>
    <scope>NUCLEOTIDE SEQUENCE [LARGE SCALE GENOMIC DNA]</scope>
    <source>
        <strain evidence="4">5GB1C</strain>
    </source>
</reference>
<feature type="domain" description="PepSY" evidence="2">
    <location>
        <begin position="106"/>
        <end position="158"/>
    </location>
</feature>